<dbReference type="EMBL" id="CAJHUC010000672">
    <property type="protein sequence ID" value="CAD7697536.1"/>
    <property type="molecule type" value="Genomic_DNA"/>
</dbReference>
<comment type="catalytic activity">
    <reaction evidence="5 6">
        <text>queuosine 5'-phosphate + H2O = queuine + D-ribose 5-phosphate</text>
        <dbReference type="Rhea" id="RHEA:75387"/>
        <dbReference type="ChEBI" id="CHEBI:15377"/>
        <dbReference type="ChEBI" id="CHEBI:17433"/>
        <dbReference type="ChEBI" id="CHEBI:78346"/>
        <dbReference type="ChEBI" id="CHEBI:194371"/>
    </reaction>
    <physiologicalReaction direction="left-to-right" evidence="5 6">
        <dbReference type="Rhea" id="RHEA:75388"/>
    </physiologicalReaction>
</comment>
<protein>
    <recommendedName>
        <fullName evidence="3 6">Queuosine 5'-phosphate N-glycosylase/hydrolase</fullName>
        <ecNumber evidence="6">3.2.2.-</ecNumber>
    </recommendedName>
    <alternativeName>
        <fullName evidence="4 6">Queuosine-nucleotide N-glycosylase/hydrolase</fullName>
    </alternativeName>
</protein>
<organism evidence="7 8">
    <name type="scientific">Ostreobium quekettii</name>
    <dbReference type="NCBI Taxonomy" id="121088"/>
    <lineage>
        <taxon>Eukaryota</taxon>
        <taxon>Viridiplantae</taxon>
        <taxon>Chlorophyta</taxon>
        <taxon>core chlorophytes</taxon>
        <taxon>Ulvophyceae</taxon>
        <taxon>TCBD clade</taxon>
        <taxon>Bryopsidales</taxon>
        <taxon>Ostreobineae</taxon>
        <taxon>Ostreobiaceae</taxon>
        <taxon>Ostreobium</taxon>
    </lineage>
</organism>
<dbReference type="GO" id="GO:0006400">
    <property type="term" value="P:tRNA modification"/>
    <property type="evidence" value="ECO:0007669"/>
    <property type="project" value="TreeGrafter"/>
</dbReference>
<comment type="caution">
    <text evidence="7">The sequence shown here is derived from an EMBL/GenBank/DDBJ whole genome shotgun (WGS) entry which is preliminary data.</text>
</comment>
<evidence type="ECO:0000256" key="2">
    <source>
        <dbReference type="ARBA" id="ARBA00035119"/>
    </source>
</evidence>
<reference evidence="7" key="1">
    <citation type="submission" date="2020-12" db="EMBL/GenBank/DDBJ databases">
        <authorList>
            <person name="Iha C."/>
        </authorList>
    </citation>
    <scope>NUCLEOTIDE SEQUENCE</scope>
</reference>
<name>A0A8S1ITM3_9CHLO</name>
<dbReference type="Pfam" id="PF10343">
    <property type="entry name" value="Q_salvage"/>
    <property type="match status" value="1"/>
</dbReference>
<accession>A0A8S1ITM3</accession>
<dbReference type="InterPro" id="IPR019438">
    <property type="entry name" value="Q_salvage"/>
</dbReference>
<evidence type="ECO:0000256" key="5">
    <source>
        <dbReference type="ARBA" id="ARBA00048204"/>
    </source>
</evidence>
<keyword evidence="8" id="KW-1185">Reference proteome</keyword>
<keyword evidence="1 6" id="KW-0378">Hydrolase</keyword>
<evidence type="ECO:0000256" key="3">
    <source>
        <dbReference type="ARBA" id="ARBA00035306"/>
    </source>
</evidence>
<dbReference type="PANTHER" id="PTHR21314">
    <property type="entry name" value="QUEUOSINE 5'-PHOSPHATE N-GLYCOSYLASE_HYDROLASE-RELATED"/>
    <property type="match status" value="1"/>
</dbReference>
<dbReference type="EC" id="3.2.2.-" evidence="6"/>
<proteinExistence type="inferred from homology"/>
<comment type="similarity">
    <text evidence="2 6">Belongs to the QNG1 protein family.</text>
</comment>
<evidence type="ECO:0000256" key="1">
    <source>
        <dbReference type="ARBA" id="ARBA00022801"/>
    </source>
</evidence>
<evidence type="ECO:0000256" key="4">
    <source>
        <dbReference type="ARBA" id="ARBA00035393"/>
    </source>
</evidence>
<dbReference type="PANTHER" id="PTHR21314:SF0">
    <property type="entry name" value="QUEUOSINE 5'-PHOSPHATE N-GLYCOSYLASE_HYDROLASE"/>
    <property type="match status" value="1"/>
</dbReference>
<evidence type="ECO:0000256" key="6">
    <source>
        <dbReference type="RuleBase" id="RU365002"/>
    </source>
</evidence>
<sequence>MKTFSMVELQVYFRLDPSEEHQVAPGITVSRCGGPLLPFCQLIINAMNETGRILEERHHRTLGDYIVSTVASLRSSGKPGVASGLVADLASTLPTFSDQAMYEQSHEVSFARKAQRLVSDLHETLQEQDERFQFEDVDQISLDSGNAATAALCRSGVIQLPDDLSSVVGSLQDGEPGDGELALRAAVVTAGHDAARASGGAFSARELGYYLLSKAGDGDGPEGPQAYLTHGSAAY</sequence>
<comment type="function">
    <text evidence="6">Catalyzes the hydrolysis of queuosine 5'-phosphate, releasing the nucleobase queuine (q). Is required for salvage of queuine from exogenous queuosine (Q) that is imported and then converted to queuosine 5'-phosphate intracellularly.</text>
</comment>
<dbReference type="GO" id="GO:0016787">
    <property type="term" value="F:hydrolase activity"/>
    <property type="evidence" value="ECO:0007669"/>
    <property type="project" value="UniProtKB-KW"/>
</dbReference>
<dbReference type="OrthoDB" id="416777at2759"/>
<gene>
    <name evidence="7" type="ORF">OSTQU699_LOCUS2897</name>
</gene>
<dbReference type="AlphaFoldDB" id="A0A8S1ITM3"/>
<evidence type="ECO:0000313" key="7">
    <source>
        <dbReference type="EMBL" id="CAD7697536.1"/>
    </source>
</evidence>
<evidence type="ECO:0000313" key="8">
    <source>
        <dbReference type="Proteomes" id="UP000708148"/>
    </source>
</evidence>
<dbReference type="Proteomes" id="UP000708148">
    <property type="component" value="Unassembled WGS sequence"/>
</dbReference>